<name>A0A834GEC8_RHOSS</name>
<gene>
    <name evidence="2" type="ORF">RHSIM_Rhsim09G0074700</name>
</gene>
<dbReference type="OrthoDB" id="10254455at2759"/>
<dbReference type="EMBL" id="WJXA01000009">
    <property type="protein sequence ID" value="KAF7132052.1"/>
    <property type="molecule type" value="Genomic_DNA"/>
</dbReference>
<accession>A0A834GEC8</accession>
<comment type="caution">
    <text evidence="2">The sequence shown here is derived from an EMBL/GenBank/DDBJ whole genome shotgun (WGS) entry which is preliminary data.</text>
</comment>
<dbReference type="AlphaFoldDB" id="A0A834GEC8"/>
<feature type="compositionally biased region" description="Gly residues" evidence="1">
    <location>
        <begin position="17"/>
        <end position="34"/>
    </location>
</feature>
<evidence type="ECO:0000256" key="1">
    <source>
        <dbReference type="SAM" id="MobiDB-lite"/>
    </source>
</evidence>
<feature type="region of interest" description="Disordered" evidence="1">
    <location>
        <begin position="1"/>
        <end position="36"/>
    </location>
</feature>
<evidence type="ECO:0000313" key="2">
    <source>
        <dbReference type="EMBL" id="KAF7132052.1"/>
    </source>
</evidence>
<dbReference type="Proteomes" id="UP000626092">
    <property type="component" value="Unassembled WGS sequence"/>
</dbReference>
<evidence type="ECO:0000313" key="3">
    <source>
        <dbReference type="Proteomes" id="UP000626092"/>
    </source>
</evidence>
<proteinExistence type="predicted"/>
<organism evidence="2 3">
    <name type="scientific">Rhododendron simsii</name>
    <name type="common">Sims's rhododendron</name>
    <dbReference type="NCBI Taxonomy" id="118357"/>
    <lineage>
        <taxon>Eukaryota</taxon>
        <taxon>Viridiplantae</taxon>
        <taxon>Streptophyta</taxon>
        <taxon>Embryophyta</taxon>
        <taxon>Tracheophyta</taxon>
        <taxon>Spermatophyta</taxon>
        <taxon>Magnoliopsida</taxon>
        <taxon>eudicotyledons</taxon>
        <taxon>Gunneridae</taxon>
        <taxon>Pentapetalae</taxon>
        <taxon>asterids</taxon>
        <taxon>Ericales</taxon>
        <taxon>Ericaceae</taxon>
        <taxon>Ericoideae</taxon>
        <taxon>Rhodoreae</taxon>
        <taxon>Rhododendron</taxon>
    </lineage>
</organism>
<reference evidence="2" key="1">
    <citation type="submission" date="2019-11" db="EMBL/GenBank/DDBJ databases">
        <authorList>
            <person name="Liu Y."/>
            <person name="Hou J."/>
            <person name="Li T.-Q."/>
            <person name="Guan C.-H."/>
            <person name="Wu X."/>
            <person name="Wu H.-Z."/>
            <person name="Ling F."/>
            <person name="Zhang R."/>
            <person name="Shi X.-G."/>
            <person name="Ren J.-P."/>
            <person name="Chen E.-F."/>
            <person name="Sun J.-M."/>
        </authorList>
    </citation>
    <scope>NUCLEOTIDE SEQUENCE</scope>
    <source>
        <strain evidence="2">Adult_tree_wgs_1</strain>
        <tissue evidence="2">Leaves</tissue>
    </source>
</reference>
<sequence>MLTLTSPSNNRKRSSSGGRGGRATSNGGGGGGGASSTSSYQLLPLVIVDPSRFDTLREWGRGGWPLPLKQLTEGLRSTKRSADYEIYKLFTNVMSIFPPKEDDLFRIFNKQVEEDRRIVISRSNLNELNKVLEEHDLYCMDLLHVNTDGVVLTKKSKNLILLNFNLKGHLLERRNDNGVSKEACRATSCIVRSKNSSSGKLNL</sequence>
<keyword evidence="3" id="KW-1185">Reference proteome</keyword>
<protein>
    <submittedName>
        <fullName evidence="2">Uncharacterized protein</fullName>
    </submittedName>
</protein>